<dbReference type="PANTHER" id="PTHR12933">
    <property type="entry name" value="ORF PROTEIN-RELATED"/>
    <property type="match status" value="1"/>
</dbReference>
<evidence type="ECO:0000313" key="7">
    <source>
        <dbReference type="EMBL" id="OEU07683.1"/>
    </source>
</evidence>
<feature type="domain" description="UTP25 NTP hydrolase-like" evidence="6">
    <location>
        <begin position="3"/>
        <end position="122"/>
    </location>
</feature>
<evidence type="ECO:0000256" key="3">
    <source>
        <dbReference type="ARBA" id="ARBA00023242"/>
    </source>
</evidence>
<evidence type="ECO:0000259" key="6">
    <source>
        <dbReference type="Pfam" id="PF22916"/>
    </source>
</evidence>
<sequence length="586" mass="67082">MKQDRKQQHDIHQLYLLHVLNHVLTSRSRIGRNNQKKSDSTIKADDEDDDDDDDEEHRDVRDQGFTRPTVLVLLPTRGTCYTFIKNLYQMTGQTMDKEQEERFETDYGEIPLDDDDEDDNDDDDEENDTRIQKRKQNAHASTTTAAKKAAERERRRKAVLENKGKEWNELFGDTANQDDDFKIGISLIPKAASANANNAATKDGGKKNQQQQQQQQVSNVAVKCYTDFFKSDIIVASPLGLKMLLTPDAGDDEDDDDDDDNSNKNGGRSKGKSSSFDYLSSIEICLLQHAEIILMQNWDHVNDILSALNQEPVNNNSTDFSRVRNYLLEDTTNGDSQYWRQLIISSKFMDPSLISSFKRHSKSLCGQVRLRRKIKDSDASISNVLVPMKQVFQTIPTGSFHQQSKARVDYFVKNLLPLIQRNEQTHTLVFIPSYFDFCALRNTLLKQELSKLFVTVSEYSRTTEIGRGRARFLQGRKPLMLYTGRSHFFHRHAMKGVKNLIFLGLPEHPEFYSDYVNLITAVSGNNNDDDRMLLDDGSNNNINHNKDTSCIALFTKYEAHALERVVGSNNCNRMMSSNNTAFMFYS</sequence>
<keyword evidence="8" id="KW-1185">Reference proteome</keyword>
<gene>
    <name evidence="7" type="ORF">FRACYDRAFT_197319</name>
</gene>
<proteinExistence type="inferred from homology"/>
<dbReference type="InterPro" id="IPR010678">
    <property type="entry name" value="UTP25"/>
</dbReference>
<reference evidence="7 8" key="1">
    <citation type="submission" date="2016-09" db="EMBL/GenBank/DDBJ databases">
        <title>Extensive genetic diversity and differential bi-allelic expression allows diatom success in the polar Southern Ocean.</title>
        <authorList>
            <consortium name="DOE Joint Genome Institute"/>
            <person name="Mock T."/>
            <person name="Otillar R.P."/>
            <person name="Strauss J."/>
            <person name="Dupont C."/>
            <person name="Frickenhaus S."/>
            <person name="Maumus F."/>
            <person name="Mcmullan M."/>
            <person name="Sanges R."/>
            <person name="Schmutz J."/>
            <person name="Toseland A."/>
            <person name="Valas R."/>
            <person name="Veluchamy A."/>
            <person name="Ward B.J."/>
            <person name="Allen A."/>
            <person name="Barry K."/>
            <person name="Falciatore A."/>
            <person name="Ferrante M."/>
            <person name="Fortunato A.E."/>
            <person name="Gloeckner G."/>
            <person name="Gruber A."/>
            <person name="Hipkin R."/>
            <person name="Janech M."/>
            <person name="Kroth P."/>
            <person name="Leese F."/>
            <person name="Lindquist E."/>
            <person name="Lyon B.R."/>
            <person name="Martin J."/>
            <person name="Mayer C."/>
            <person name="Parker M."/>
            <person name="Quesneville H."/>
            <person name="Raymond J."/>
            <person name="Uhlig C."/>
            <person name="Valentin K.U."/>
            <person name="Worden A.Z."/>
            <person name="Armbrust E.V."/>
            <person name="Bowler C."/>
            <person name="Green B."/>
            <person name="Moulton V."/>
            <person name="Van Oosterhout C."/>
            <person name="Grigoriev I."/>
        </authorList>
    </citation>
    <scope>NUCLEOTIDE SEQUENCE [LARGE SCALE GENOMIC DNA]</scope>
    <source>
        <strain evidence="7 8">CCMP1102</strain>
    </source>
</reference>
<feature type="domain" description="UTP25 NTP hydrolase-like" evidence="6">
    <location>
        <begin position="217"/>
        <end position="368"/>
    </location>
</feature>
<feature type="domain" description="UTP25 C-terminal" evidence="5">
    <location>
        <begin position="380"/>
        <end position="584"/>
    </location>
</feature>
<feature type="compositionally biased region" description="Acidic residues" evidence="4">
    <location>
        <begin position="107"/>
        <end position="127"/>
    </location>
</feature>
<name>A0A1E7EQ65_9STRA</name>
<dbReference type="GO" id="GO:0000462">
    <property type="term" value="P:maturation of SSU-rRNA from tricistronic rRNA transcript (SSU-rRNA, 5.8S rRNA, LSU-rRNA)"/>
    <property type="evidence" value="ECO:0007669"/>
    <property type="project" value="TreeGrafter"/>
</dbReference>
<dbReference type="InterPro" id="IPR053940">
    <property type="entry name" value="UTP25_NTPase-like"/>
</dbReference>
<keyword evidence="3" id="KW-0539">Nucleus</keyword>
<feature type="compositionally biased region" description="Acidic residues" evidence="4">
    <location>
        <begin position="249"/>
        <end position="260"/>
    </location>
</feature>
<feature type="compositionally biased region" description="Acidic residues" evidence="4">
    <location>
        <begin position="45"/>
        <end position="56"/>
    </location>
</feature>
<dbReference type="OrthoDB" id="10264378at2759"/>
<dbReference type="EMBL" id="KV784384">
    <property type="protein sequence ID" value="OEU07683.1"/>
    <property type="molecule type" value="Genomic_DNA"/>
</dbReference>
<dbReference type="InParanoid" id="A0A1E7EQ65"/>
<dbReference type="Pfam" id="PF06862">
    <property type="entry name" value="Utp25_C"/>
    <property type="match status" value="1"/>
</dbReference>
<feature type="compositionally biased region" description="Basic and acidic residues" evidence="4">
    <location>
        <begin position="148"/>
        <end position="161"/>
    </location>
</feature>
<feature type="region of interest" description="Disordered" evidence="4">
    <location>
        <begin position="247"/>
        <end position="275"/>
    </location>
</feature>
<dbReference type="GO" id="GO:0032040">
    <property type="term" value="C:small-subunit processome"/>
    <property type="evidence" value="ECO:0007669"/>
    <property type="project" value="TreeGrafter"/>
</dbReference>
<dbReference type="GO" id="GO:0034511">
    <property type="term" value="F:U3 snoRNA binding"/>
    <property type="evidence" value="ECO:0007669"/>
    <property type="project" value="InterPro"/>
</dbReference>
<organism evidence="7 8">
    <name type="scientific">Fragilariopsis cylindrus CCMP1102</name>
    <dbReference type="NCBI Taxonomy" id="635003"/>
    <lineage>
        <taxon>Eukaryota</taxon>
        <taxon>Sar</taxon>
        <taxon>Stramenopiles</taxon>
        <taxon>Ochrophyta</taxon>
        <taxon>Bacillariophyta</taxon>
        <taxon>Bacillariophyceae</taxon>
        <taxon>Bacillariophycidae</taxon>
        <taxon>Bacillariales</taxon>
        <taxon>Bacillariaceae</taxon>
        <taxon>Fragilariopsis</taxon>
    </lineage>
</organism>
<protein>
    <submittedName>
        <fullName evidence="7">DUF1253-domain-containing protein</fullName>
    </submittedName>
</protein>
<dbReference type="GO" id="GO:0019843">
    <property type="term" value="F:rRNA binding"/>
    <property type="evidence" value="ECO:0007669"/>
    <property type="project" value="TreeGrafter"/>
</dbReference>
<evidence type="ECO:0000256" key="2">
    <source>
        <dbReference type="ARBA" id="ARBA00009223"/>
    </source>
</evidence>
<dbReference type="Proteomes" id="UP000095751">
    <property type="component" value="Unassembled WGS sequence"/>
</dbReference>
<dbReference type="Pfam" id="PF22916">
    <property type="entry name" value="UTP25_NTPase-like"/>
    <property type="match status" value="2"/>
</dbReference>
<feature type="region of interest" description="Disordered" evidence="4">
    <location>
        <begin position="30"/>
        <end position="62"/>
    </location>
</feature>
<evidence type="ECO:0000256" key="1">
    <source>
        <dbReference type="ARBA" id="ARBA00004604"/>
    </source>
</evidence>
<accession>A0A1E7EQ65</accession>
<evidence type="ECO:0000259" key="5">
    <source>
        <dbReference type="Pfam" id="PF06862"/>
    </source>
</evidence>
<comment type="similarity">
    <text evidence="2">Belongs to the UTP25 family.</text>
</comment>
<dbReference type="PANTHER" id="PTHR12933:SF0">
    <property type="entry name" value="U3 SMALL NUCLEOLAR RNA-ASSOCIATED PROTEIN 25 HOMOLOG"/>
    <property type="match status" value="1"/>
</dbReference>
<evidence type="ECO:0000256" key="4">
    <source>
        <dbReference type="SAM" id="MobiDB-lite"/>
    </source>
</evidence>
<comment type="subcellular location">
    <subcellularLocation>
        <location evidence="1">Nucleus</location>
        <location evidence="1">Nucleolus</location>
    </subcellularLocation>
</comment>
<dbReference type="InterPro" id="IPR053939">
    <property type="entry name" value="UTP25_C"/>
</dbReference>
<dbReference type="KEGG" id="fcy:FRACYDRAFT_197319"/>
<feature type="region of interest" description="Disordered" evidence="4">
    <location>
        <begin position="107"/>
        <end position="161"/>
    </location>
</feature>
<dbReference type="AlphaFoldDB" id="A0A1E7EQ65"/>
<evidence type="ECO:0000313" key="8">
    <source>
        <dbReference type="Proteomes" id="UP000095751"/>
    </source>
</evidence>